<organism evidence="1">
    <name type="scientific">marine sediment metagenome</name>
    <dbReference type="NCBI Taxonomy" id="412755"/>
    <lineage>
        <taxon>unclassified sequences</taxon>
        <taxon>metagenomes</taxon>
        <taxon>ecological metagenomes</taxon>
    </lineage>
</organism>
<protein>
    <submittedName>
        <fullName evidence="1">Uncharacterized protein</fullName>
    </submittedName>
</protein>
<reference evidence="1" key="1">
    <citation type="journal article" date="2015" name="Nature">
        <title>Complex archaea that bridge the gap between prokaryotes and eukaryotes.</title>
        <authorList>
            <person name="Spang A."/>
            <person name="Saw J.H."/>
            <person name="Jorgensen S.L."/>
            <person name="Zaremba-Niedzwiedzka K."/>
            <person name="Martijn J."/>
            <person name="Lind A.E."/>
            <person name="van Eijk R."/>
            <person name="Schleper C."/>
            <person name="Guy L."/>
            <person name="Ettema T.J."/>
        </authorList>
    </citation>
    <scope>NUCLEOTIDE SEQUENCE</scope>
</reference>
<sequence>PIKYIKIKKLIFFHMIQIDGDWFKNWIYENRKHQYNESLPKEIGIPFFIGLFKLCEENIEFRIADDKFLTQVKKLYDEISNDHKKRKII</sequence>
<comment type="caution">
    <text evidence="1">The sequence shown here is derived from an EMBL/GenBank/DDBJ whole genome shotgun (WGS) entry which is preliminary data.</text>
</comment>
<dbReference type="AlphaFoldDB" id="A0A0F9GXN3"/>
<proteinExistence type="predicted"/>
<dbReference type="EMBL" id="LAZR01016654">
    <property type="protein sequence ID" value="KKM03570.1"/>
    <property type="molecule type" value="Genomic_DNA"/>
</dbReference>
<evidence type="ECO:0000313" key="1">
    <source>
        <dbReference type="EMBL" id="KKM03570.1"/>
    </source>
</evidence>
<name>A0A0F9GXN3_9ZZZZ</name>
<accession>A0A0F9GXN3</accession>
<gene>
    <name evidence="1" type="ORF">LCGC14_1773070</name>
</gene>
<feature type="non-terminal residue" evidence="1">
    <location>
        <position position="1"/>
    </location>
</feature>